<proteinExistence type="predicted"/>
<evidence type="ECO:0000256" key="1">
    <source>
        <dbReference type="ARBA" id="ARBA00004613"/>
    </source>
</evidence>
<dbReference type="GO" id="GO:0005576">
    <property type="term" value="C:extracellular region"/>
    <property type="evidence" value="ECO:0007669"/>
    <property type="project" value="UniProtKB-SubCell"/>
</dbReference>
<evidence type="ECO:0000256" key="7">
    <source>
        <dbReference type="ARBA" id="ARBA00023180"/>
    </source>
</evidence>
<feature type="non-terminal residue" evidence="11">
    <location>
        <position position="215"/>
    </location>
</feature>
<protein>
    <recommendedName>
        <fullName evidence="10">TNFR-Cys domain-containing protein</fullName>
    </recommendedName>
</protein>
<comment type="subcellular location">
    <subcellularLocation>
        <location evidence="1">Secreted</location>
    </subcellularLocation>
</comment>
<dbReference type="EMBL" id="SRMA01027276">
    <property type="protein sequence ID" value="TRY56574.1"/>
    <property type="molecule type" value="Genomic_DNA"/>
</dbReference>
<accession>A0A553MTT0</accession>
<evidence type="ECO:0000256" key="5">
    <source>
        <dbReference type="ARBA" id="ARBA00022737"/>
    </source>
</evidence>
<keyword evidence="5" id="KW-0677">Repeat</keyword>
<evidence type="ECO:0000313" key="11">
    <source>
        <dbReference type="EMBL" id="TRY56574.1"/>
    </source>
</evidence>
<feature type="domain" description="TNFR-Cys" evidence="10">
    <location>
        <begin position="60"/>
        <end position="100"/>
    </location>
</feature>
<dbReference type="Gene3D" id="2.10.50.10">
    <property type="entry name" value="Tumor Necrosis Factor Receptor, subunit A, domain 2"/>
    <property type="match status" value="2"/>
</dbReference>
<evidence type="ECO:0000256" key="4">
    <source>
        <dbReference type="ARBA" id="ARBA00022729"/>
    </source>
</evidence>
<evidence type="ECO:0000259" key="10">
    <source>
        <dbReference type="PROSITE" id="PS50050"/>
    </source>
</evidence>
<dbReference type="PROSITE" id="PS00652">
    <property type="entry name" value="TNFR_NGFR_1"/>
    <property type="match status" value="1"/>
</dbReference>
<dbReference type="Proteomes" id="UP000316079">
    <property type="component" value="Unassembled WGS sequence"/>
</dbReference>
<feature type="disulfide bond" evidence="8">
    <location>
        <begin position="61"/>
        <end position="76"/>
    </location>
</feature>
<dbReference type="STRING" id="623744.A0A553MTT0"/>
<evidence type="ECO:0000256" key="9">
    <source>
        <dbReference type="SAM" id="SignalP"/>
    </source>
</evidence>
<organism evidence="11 12">
    <name type="scientific">Danionella cerebrum</name>
    <dbReference type="NCBI Taxonomy" id="2873325"/>
    <lineage>
        <taxon>Eukaryota</taxon>
        <taxon>Metazoa</taxon>
        <taxon>Chordata</taxon>
        <taxon>Craniata</taxon>
        <taxon>Vertebrata</taxon>
        <taxon>Euteleostomi</taxon>
        <taxon>Actinopterygii</taxon>
        <taxon>Neopterygii</taxon>
        <taxon>Teleostei</taxon>
        <taxon>Ostariophysi</taxon>
        <taxon>Cypriniformes</taxon>
        <taxon>Danionidae</taxon>
        <taxon>Danioninae</taxon>
        <taxon>Danionella</taxon>
    </lineage>
</organism>
<feature type="disulfide bond" evidence="8">
    <location>
        <begin position="82"/>
        <end position="100"/>
    </location>
</feature>
<gene>
    <name evidence="11" type="ORF">DNTS_008403</name>
</gene>
<evidence type="ECO:0000313" key="12">
    <source>
        <dbReference type="Proteomes" id="UP000316079"/>
    </source>
</evidence>
<evidence type="ECO:0000256" key="3">
    <source>
        <dbReference type="ARBA" id="ARBA00022703"/>
    </source>
</evidence>
<evidence type="ECO:0000256" key="6">
    <source>
        <dbReference type="ARBA" id="ARBA00023157"/>
    </source>
</evidence>
<dbReference type="InterPro" id="IPR052459">
    <property type="entry name" value="TNFRSF_decoy_receptor"/>
</dbReference>
<sequence length="215" mass="24024">MSPSVLVVLLLSVPGALASGTFTYRRVDPESGAVLVCERCPPGTRLRAHCSESRRTECAPCEPGLFTEFWNYLPSCLMCDACVENQRQVFPCNGSRNSVCECEPGFHWDQFFCKRHRKCEVGAGVRIAGTFLMDTVCEPCAAGEFADVTQADAECVKHSVCRRDEIRLLRGSRWHDKICSHCHQVTDSGWSAAWKSVLAALRVHYQISVDRLIHL</sequence>
<dbReference type="OrthoDB" id="9990004at2759"/>
<keyword evidence="12" id="KW-1185">Reference proteome</keyword>
<keyword evidence="3" id="KW-0053">Apoptosis</keyword>
<reference evidence="11 12" key="1">
    <citation type="journal article" date="2019" name="Sci. Data">
        <title>Hybrid genome assembly and annotation of Danionella translucida.</title>
        <authorList>
            <person name="Kadobianskyi M."/>
            <person name="Schulze L."/>
            <person name="Schuelke M."/>
            <person name="Judkewitz B."/>
        </authorList>
    </citation>
    <scope>NUCLEOTIDE SEQUENCE [LARGE SCALE GENOMIC DNA]</scope>
    <source>
        <strain evidence="11 12">Bolton</strain>
    </source>
</reference>
<dbReference type="InterPro" id="IPR001368">
    <property type="entry name" value="TNFR/NGFR_Cys_rich_reg"/>
</dbReference>
<dbReference type="GO" id="GO:0006915">
    <property type="term" value="P:apoptotic process"/>
    <property type="evidence" value="ECO:0007669"/>
    <property type="project" value="UniProtKB-KW"/>
</dbReference>
<dbReference type="SMART" id="SM00208">
    <property type="entry name" value="TNFR"/>
    <property type="match status" value="3"/>
</dbReference>
<feature type="disulfide bond" evidence="8">
    <location>
        <begin position="79"/>
        <end position="92"/>
    </location>
</feature>
<keyword evidence="7" id="KW-0325">Glycoprotein</keyword>
<dbReference type="SUPFAM" id="SSF57586">
    <property type="entry name" value="TNF receptor-like"/>
    <property type="match status" value="2"/>
</dbReference>
<keyword evidence="2" id="KW-0964">Secreted</keyword>
<dbReference type="PROSITE" id="PS50050">
    <property type="entry name" value="TNFR_NGFR_2"/>
    <property type="match status" value="1"/>
</dbReference>
<dbReference type="Pfam" id="PF00020">
    <property type="entry name" value="TNFR_c6"/>
    <property type="match status" value="1"/>
</dbReference>
<comment type="caution">
    <text evidence="11">The sequence shown here is derived from an EMBL/GenBank/DDBJ whole genome shotgun (WGS) entry which is preliminary data.</text>
</comment>
<dbReference type="PANTHER" id="PTHR23097">
    <property type="entry name" value="TUMOR NECROSIS FACTOR RECEPTOR SUPERFAMILY MEMBER"/>
    <property type="match status" value="1"/>
</dbReference>
<feature type="chain" id="PRO_5021949717" description="TNFR-Cys domain-containing protein" evidence="9">
    <location>
        <begin position="19"/>
        <end position="215"/>
    </location>
</feature>
<feature type="signal peptide" evidence="9">
    <location>
        <begin position="1"/>
        <end position="18"/>
    </location>
</feature>
<evidence type="ECO:0000256" key="8">
    <source>
        <dbReference type="PROSITE-ProRule" id="PRU00206"/>
    </source>
</evidence>
<dbReference type="PANTHER" id="PTHR23097:SF181">
    <property type="entry name" value="CASPASE-8-LIKE"/>
    <property type="match status" value="1"/>
</dbReference>
<keyword evidence="6 8" id="KW-1015">Disulfide bond</keyword>
<name>A0A553MTT0_9TELE</name>
<evidence type="ECO:0000256" key="2">
    <source>
        <dbReference type="ARBA" id="ARBA00022525"/>
    </source>
</evidence>
<dbReference type="AlphaFoldDB" id="A0A553MTT0"/>
<keyword evidence="4 9" id="KW-0732">Signal</keyword>
<feature type="repeat" description="TNFR-Cys" evidence="8">
    <location>
        <begin position="60"/>
        <end position="100"/>
    </location>
</feature>